<reference evidence="1" key="1">
    <citation type="journal article" date="2020" name="mSystems">
        <title>Genome- and Community-Level Interaction Insights into Carbon Utilization and Element Cycling Functions of Hydrothermarchaeota in Hydrothermal Sediment.</title>
        <authorList>
            <person name="Zhou Z."/>
            <person name="Liu Y."/>
            <person name="Xu W."/>
            <person name="Pan J."/>
            <person name="Luo Z.H."/>
            <person name="Li M."/>
        </authorList>
    </citation>
    <scope>NUCLEOTIDE SEQUENCE [LARGE SCALE GENOMIC DNA]</scope>
    <source>
        <strain evidence="1">SpSt-876</strain>
    </source>
</reference>
<evidence type="ECO:0000313" key="1">
    <source>
        <dbReference type="EMBL" id="HHS52215.1"/>
    </source>
</evidence>
<proteinExistence type="predicted"/>
<accession>A0A7C6EAY0</accession>
<name>A0A7C6EAY0_UNCW3</name>
<dbReference type="EMBL" id="DTLI01000132">
    <property type="protein sequence ID" value="HHS52215.1"/>
    <property type="molecule type" value="Genomic_DNA"/>
</dbReference>
<gene>
    <name evidence="1" type="ORF">ENW73_05035</name>
</gene>
<protein>
    <submittedName>
        <fullName evidence="1">Uncharacterized protein</fullName>
    </submittedName>
</protein>
<organism evidence="1">
    <name type="scientific">candidate division WOR-3 bacterium</name>
    <dbReference type="NCBI Taxonomy" id="2052148"/>
    <lineage>
        <taxon>Bacteria</taxon>
        <taxon>Bacteria division WOR-3</taxon>
    </lineage>
</organism>
<comment type="caution">
    <text evidence="1">The sequence shown here is derived from an EMBL/GenBank/DDBJ whole genome shotgun (WGS) entry which is preliminary data.</text>
</comment>
<sequence length="86" mass="10112">MTNFALTRRFFLKTPKIQPQEHHNLWMIEFKNILRISVKVFLKPIIYFRLRTKESKKAFLSLPPVKPNCLGQIGSALRAKQLVANF</sequence>
<dbReference type="AlphaFoldDB" id="A0A7C6EAY0"/>